<feature type="signal peptide" evidence="16">
    <location>
        <begin position="1"/>
        <end position="25"/>
    </location>
</feature>
<dbReference type="Proteomes" id="UP001596456">
    <property type="component" value="Unassembled WGS sequence"/>
</dbReference>
<protein>
    <submittedName>
        <fullName evidence="19">TonB-dependent siderophore receptor</fullName>
    </submittedName>
</protein>
<keyword evidence="3 14" id="KW-0813">Transport</keyword>
<keyword evidence="4 14" id="KW-1134">Transmembrane beta strand</keyword>
<keyword evidence="10 15" id="KW-0798">TonB box</keyword>
<evidence type="ECO:0000256" key="8">
    <source>
        <dbReference type="ARBA" id="ARBA00023004"/>
    </source>
</evidence>
<keyword evidence="6 14" id="KW-0812">Transmembrane</keyword>
<evidence type="ECO:0000256" key="2">
    <source>
        <dbReference type="ARBA" id="ARBA00009810"/>
    </source>
</evidence>
<dbReference type="PROSITE" id="PS52016">
    <property type="entry name" value="TONB_DEPENDENT_REC_3"/>
    <property type="match status" value="1"/>
</dbReference>
<dbReference type="CDD" id="cd01347">
    <property type="entry name" value="ligand_gated_channel"/>
    <property type="match status" value="1"/>
</dbReference>
<dbReference type="InterPro" id="IPR010105">
    <property type="entry name" value="TonB_sidphr_rcpt"/>
</dbReference>
<dbReference type="InterPro" id="IPR012910">
    <property type="entry name" value="Plug_dom"/>
</dbReference>
<evidence type="ECO:0000256" key="3">
    <source>
        <dbReference type="ARBA" id="ARBA00022448"/>
    </source>
</evidence>
<evidence type="ECO:0000313" key="20">
    <source>
        <dbReference type="Proteomes" id="UP001596456"/>
    </source>
</evidence>
<dbReference type="PANTHER" id="PTHR32552:SF68">
    <property type="entry name" value="FERRICHROME OUTER MEMBRANE TRANSPORTER_PHAGE RECEPTOR"/>
    <property type="match status" value="1"/>
</dbReference>
<accession>A0ABW2KZ84</accession>
<dbReference type="InterPro" id="IPR037066">
    <property type="entry name" value="Plug_dom_sf"/>
</dbReference>
<dbReference type="InterPro" id="IPR036942">
    <property type="entry name" value="Beta-barrel_TonB_sf"/>
</dbReference>
<evidence type="ECO:0000256" key="5">
    <source>
        <dbReference type="ARBA" id="ARBA00022496"/>
    </source>
</evidence>
<evidence type="ECO:0000256" key="7">
    <source>
        <dbReference type="ARBA" id="ARBA00022729"/>
    </source>
</evidence>
<dbReference type="Gene3D" id="2.170.130.10">
    <property type="entry name" value="TonB-dependent receptor, plug domain"/>
    <property type="match status" value="1"/>
</dbReference>
<feature type="chain" id="PRO_5046164735" evidence="16">
    <location>
        <begin position="26"/>
        <end position="781"/>
    </location>
</feature>
<keyword evidence="20" id="KW-1185">Reference proteome</keyword>
<dbReference type="PANTHER" id="PTHR32552">
    <property type="entry name" value="FERRICHROME IRON RECEPTOR-RELATED"/>
    <property type="match status" value="1"/>
</dbReference>
<evidence type="ECO:0000256" key="6">
    <source>
        <dbReference type="ARBA" id="ARBA00022692"/>
    </source>
</evidence>
<keyword evidence="13 14" id="KW-0998">Cell outer membrane</keyword>
<evidence type="ECO:0000256" key="1">
    <source>
        <dbReference type="ARBA" id="ARBA00004571"/>
    </source>
</evidence>
<dbReference type="Pfam" id="PF07715">
    <property type="entry name" value="Plug"/>
    <property type="match status" value="1"/>
</dbReference>
<evidence type="ECO:0000259" key="17">
    <source>
        <dbReference type="Pfam" id="PF00593"/>
    </source>
</evidence>
<comment type="subcellular location">
    <subcellularLocation>
        <location evidence="1 14">Cell outer membrane</location>
        <topology evidence="1 14">Multi-pass membrane protein</topology>
    </subcellularLocation>
</comment>
<comment type="similarity">
    <text evidence="2 14 15">Belongs to the TonB-dependent receptor family.</text>
</comment>
<sequence>MRRIHGVRASAAAMALLCLAAPAGAAAAATTGGARAAGDGTAADRATADRATGSRTARVGAARDGATQDGIEEIIVVATGRSRASATTKTDTPIIESPQQISIISREEIDRRAAATLAEALSYTAGVQASPSGVDSRVDEVSVRGFGAAGFSSNNNFVDGLRMAAGGEGTWIRPAFDTFALDRVEVLKGPSGALYGQSAPGGVVNVVTKRPTVTPHGEILLQGVGYTDLGQWSAQAGADTGGALTADGTLAGRFVALARQGKTQIDGVGTDRYYASPSVTWQPTARTSWTVIGQYQRDEGGSSFQFLPALGTLYRSNGRLLDKETYLGEPDWNRYDRDQYMLGSLFEHALTDTVTLRNNARYMHVDIVYRGVVPSGNTLTTCPATLAGCLPGRTLNRRAVQGDGDTDGVAVDTQLEARVTTGPVAHTLLAGVDHFHTEWNHTYALVRSTLVLPVLDIFDPVPRGAAGFAGALTPLIPTETTSRQTGLYAQDQISIGNLRVTLGGRKDWAEDESHNPVTGGKLDTKNDAFTWRAGAVWLFDNGLAPYVSYSESFQPLLSNRDPATSQLDGGKPYEPTTGQQIEAGLRYQRGNNIYVTLGAYQVKQQNILTADPEGRLCGVSVCQVQTGEGRVRGLELEGKATLPWGMAVIGTLTRSDGEITKTTIASQRGNTLPQLPEWMASLFVDQHFQTGPLQGVGLGGGVRYTGESVGDTANTLEIPDYTLFDLFLRYDFGTASPGLDGLSVALNAHNVADKRYVASCIAAGCYIGYGRTLTARVQYKW</sequence>
<dbReference type="SUPFAM" id="SSF56935">
    <property type="entry name" value="Porins"/>
    <property type="match status" value="1"/>
</dbReference>
<gene>
    <name evidence="19" type="ORF">ACFQPS_15800</name>
</gene>
<keyword evidence="11 14" id="KW-0472">Membrane</keyword>
<feature type="domain" description="TonB-dependent receptor-like beta-barrel" evidence="17">
    <location>
        <begin position="280"/>
        <end position="751"/>
    </location>
</feature>
<keyword evidence="12 19" id="KW-0675">Receptor</keyword>
<evidence type="ECO:0000256" key="9">
    <source>
        <dbReference type="ARBA" id="ARBA00023065"/>
    </source>
</evidence>
<reference evidence="20" key="1">
    <citation type="journal article" date="2019" name="Int. J. Syst. Evol. Microbiol.">
        <title>The Global Catalogue of Microorganisms (GCM) 10K type strain sequencing project: providing services to taxonomists for standard genome sequencing and annotation.</title>
        <authorList>
            <consortium name="The Broad Institute Genomics Platform"/>
            <consortium name="The Broad Institute Genome Sequencing Center for Infectious Disease"/>
            <person name="Wu L."/>
            <person name="Ma J."/>
        </authorList>
    </citation>
    <scope>NUCLEOTIDE SEQUENCE [LARGE SCALE GENOMIC DNA]</scope>
    <source>
        <strain evidence="20">CGMCC 1.16275</strain>
    </source>
</reference>
<evidence type="ECO:0000256" key="4">
    <source>
        <dbReference type="ARBA" id="ARBA00022452"/>
    </source>
</evidence>
<evidence type="ECO:0000256" key="11">
    <source>
        <dbReference type="ARBA" id="ARBA00023136"/>
    </source>
</evidence>
<evidence type="ECO:0000256" key="14">
    <source>
        <dbReference type="PROSITE-ProRule" id="PRU01360"/>
    </source>
</evidence>
<evidence type="ECO:0000256" key="10">
    <source>
        <dbReference type="ARBA" id="ARBA00023077"/>
    </source>
</evidence>
<name>A0ABW2KZ84_9PROT</name>
<proteinExistence type="inferred from homology"/>
<dbReference type="Gene3D" id="2.40.170.20">
    <property type="entry name" value="TonB-dependent receptor, beta-barrel domain"/>
    <property type="match status" value="1"/>
</dbReference>
<keyword evidence="7 16" id="KW-0732">Signal</keyword>
<evidence type="ECO:0000256" key="15">
    <source>
        <dbReference type="RuleBase" id="RU003357"/>
    </source>
</evidence>
<evidence type="ECO:0000259" key="18">
    <source>
        <dbReference type="Pfam" id="PF07715"/>
    </source>
</evidence>
<dbReference type="InterPro" id="IPR039426">
    <property type="entry name" value="TonB-dep_rcpt-like"/>
</dbReference>
<dbReference type="InterPro" id="IPR000531">
    <property type="entry name" value="Beta-barrel_TonB"/>
</dbReference>
<dbReference type="NCBIfam" id="TIGR01783">
    <property type="entry name" value="TonB-siderophor"/>
    <property type="match status" value="1"/>
</dbReference>
<evidence type="ECO:0000256" key="16">
    <source>
        <dbReference type="SAM" id="SignalP"/>
    </source>
</evidence>
<comment type="caution">
    <text evidence="19">The sequence shown here is derived from an EMBL/GenBank/DDBJ whole genome shotgun (WGS) entry which is preliminary data.</text>
</comment>
<dbReference type="RefSeq" id="WP_377360180.1">
    <property type="nucleotide sequence ID" value="NZ_JBHTCM010000018.1"/>
</dbReference>
<keyword evidence="9" id="KW-0406">Ion transport</keyword>
<keyword evidence="5" id="KW-0410">Iron transport</keyword>
<evidence type="ECO:0000313" key="19">
    <source>
        <dbReference type="EMBL" id="MFC7334631.1"/>
    </source>
</evidence>
<evidence type="ECO:0000256" key="13">
    <source>
        <dbReference type="ARBA" id="ARBA00023237"/>
    </source>
</evidence>
<dbReference type="Pfam" id="PF00593">
    <property type="entry name" value="TonB_dep_Rec_b-barrel"/>
    <property type="match status" value="1"/>
</dbReference>
<evidence type="ECO:0000256" key="12">
    <source>
        <dbReference type="ARBA" id="ARBA00023170"/>
    </source>
</evidence>
<feature type="domain" description="TonB-dependent receptor plug" evidence="18">
    <location>
        <begin position="95"/>
        <end position="203"/>
    </location>
</feature>
<dbReference type="EMBL" id="JBHTCM010000018">
    <property type="protein sequence ID" value="MFC7334631.1"/>
    <property type="molecule type" value="Genomic_DNA"/>
</dbReference>
<keyword evidence="8" id="KW-0408">Iron</keyword>
<organism evidence="19 20">
    <name type="scientific">Rhodocista pekingensis</name>
    <dbReference type="NCBI Taxonomy" id="201185"/>
    <lineage>
        <taxon>Bacteria</taxon>
        <taxon>Pseudomonadati</taxon>
        <taxon>Pseudomonadota</taxon>
        <taxon>Alphaproteobacteria</taxon>
        <taxon>Rhodospirillales</taxon>
        <taxon>Azospirillaceae</taxon>
        <taxon>Rhodocista</taxon>
    </lineage>
</organism>